<evidence type="ECO:0000313" key="7">
    <source>
        <dbReference type="Proteomes" id="UP000277300"/>
    </source>
</evidence>
<dbReference type="InterPro" id="IPR029021">
    <property type="entry name" value="Prot-tyrosine_phosphatase-like"/>
</dbReference>
<dbReference type="InterPro" id="IPR051029">
    <property type="entry name" value="mRNA_Capping_Enz/RNA_Phosphat"/>
</dbReference>
<protein>
    <submittedName>
        <fullName evidence="6">Uncharacterized protein</fullName>
    </submittedName>
</protein>
<proteinExistence type="predicted"/>
<dbReference type="InterPro" id="IPR020422">
    <property type="entry name" value="TYR_PHOSPHATASE_DUAL_dom"/>
</dbReference>
<dbReference type="SUPFAM" id="SSF52799">
    <property type="entry name" value="(Phosphotyrosine protein) phosphatases II"/>
    <property type="match status" value="1"/>
</dbReference>
<dbReference type="Pfam" id="PF24964">
    <property type="entry name" value="DUF7769"/>
    <property type="match status" value="1"/>
</dbReference>
<dbReference type="SMART" id="SM00195">
    <property type="entry name" value="DSPc"/>
    <property type="match status" value="1"/>
</dbReference>
<name>A0A3F2RKV6_9STRA</name>
<dbReference type="PANTHER" id="PTHR10367:SF17">
    <property type="entry name" value="MRNA-CAPPING ENZYME"/>
    <property type="match status" value="1"/>
</dbReference>
<dbReference type="PROSITE" id="PS50054">
    <property type="entry name" value="TYR_PHOSPHATASE_DUAL"/>
    <property type="match status" value="1"/>
</dbReference>
<comment type="caution">
    <text evidence="6">The sequence shown here is derived from an EMBL/GenBank/DDBJ whole genome shotgun (WGS) entry which is preliminary data.</text>
</comment>
<evidence type="ECO:0000313" key="6">
    <source>
        <dbReference type="EMBL" id="RLN59420.1"/>
    </source>
</evidence>
<evidence type="ECO:0000256" key="2">
    <source>
        <dbReference type="ARBA" id="ARBA00022912"/>
    </source>
</evidence>
<dbReference type="InterPro" id="IPR000340">
    <property type="entry name" value="Dual-sp_phosphatase_cat-dom"/>
</dbReference>
<dbReference type="Gene3D" id="3.90.190.10">
    <property type="entry name" value="Protein tyrosine phosphatase superfamily"/>
    <property type="match status" value="1"/>
</dbReference>
<dbReference type="OrthoDB" id="200924at2759"/>
<dbReference type="PANTHER" id="PTHR10367">
    <property type="entry name" value="MRNA-CAPPING ENZYME"/>
    <property type="match status" value="1"/>
</dbReference>
<dbReference type="InterPro" id="IPR056671">
    <property type="entry name" value="DUF7769"/>
</dbReference>
<feature type="domain" description="Tyrosine specific protein phosphatases" evidence="4">
    <location>
        <begin position="362"/>
        <end position="419"/>
    </location>
</feature>
<dbReference type="GO" id="GO:0006370">
    <property type="term" value="P:7-methylguanosine mRNA capping"/>
    <property type="evidence" value="ECO:0007669"/>
    <property type="project" value="TreeGrafter"/>
</dbReference>
<dbReference type="Pfam" id="PF00782">
    <property type="entry name" value="DSPc"/>
    <property type="match status" value="1"/>
</dbReference>
<dbReference type="GO" id="GO:0004721">
    <property type="term" value="F:phosphoprotein phosphatase activity"/>
    <property type="evidence" value="ECO:0007669"/>
    <property type="project" value="UniProtKB-KW"/>
</dbReference>
<dbReference type="InterPro" id="IPR000387">
    <property type="entry name" value="Tyr_Pase_dom"/>
</dbReference>
<dbReference type="Proteomes" id="UP000277300">
    <property type="component" value="Unassembled WGS sequence"/>
</dbReference>
<accession>A0A3F2RKV6</accession>
<gene>
    <name evidence="5" type="ORF">BBJ29_002702</name>
    <name evidence="6" type="ORF">BBP00_00006507</name>
</gene>
<reference evidence="7 8" key="1">
    <citation type="submission" date="2018-07" db="EMBL/GenBank/DDBJ databases">
        <title>Genome sequencing of oomycete isolates from Chile give support for New Zealand origin for Phytophthora kernoviae and make available the first Nothophytophthora sp. genome.</title>
        <authorList>
            <person name="Studholme D.J."/>
            <person name="Sanfuentes E."/>
            <person name="Panda P."/>
            <person name="Hill R."/>
            <person name="Sambles C."/>
            <person name="Grant M."/>
            <person name="Williams N.M."/>
            <person name="Mcdougal R.L."/>
        </authorList>
    </citation>
    <scope>NUCLEOTIDE SEQUENCE [LARGE SCALE GENOMIC DNA]</scope>
    <source>
        <strain evidence="6">Chile6</strain>
        <strain evidence="5">Chile7</strain>
    </source>
</reference>
<evidence type="ECO:0000259" key="4">
    <source>
        <dbReference type="PROSITE" id="PS50056"/>
    </source>
</evidence>
<dbReference type="EMBL" id="MBAD02001230">
    <property type="protein sequence ID" value="RLN56877.1"/>
    <property type="molecule type" value="Genomic_DNA"/>
</dbReference>
<dbReference type="PROSITE" id="PS50056">
    <property type="entry name" value="TYR_PHOSPHATASE_2"/>
    <property type="match status" value="1"/>
</dbReference>
<feature type="domain" description="Tyrosine-protein phosphatase" evidence="3">
    <location>
        <begin position="289"/>
        <end position="444"/>
    </location>
</feature>
<dbReference type="CDD" id="cd14502">
    <property type="entry name" value="RNA_5'-triphosphatase"/>
    <property type="match status" value="1"/>
</dbReference>
<dbReference type="EMBL" id="MBDO02000224">
    <property type="protein sequence ID" value="RLN59420.1"/>
    <property type="molecule type" value="Genomic_DNA"/>
</dbReference>
<evidence type="ECO:0000256" key="1">
    <source>
        <dbReference type="ARBA" id="ARBA00022801"/>
    </source>
</evidence>
<keyword evidence="2" id="KW-0904">Protein phosphatase</keyword>
<keyword evidence="1" id="KW-0378">Hydrolase</keyword>
<dbReference type="GO" id="GO:0004484">
    <property type="term" value="F:mRNA guanylyltransferase activity"/>
    <property type="evidence" value="ECO:0007669"/>
    <property type="project" value="TreeGrafter"/>
</dbReference>
<sequence length="459" mass="50546">MTTESSVPMQTETLMAVSVAQSLAMQTGGPIPPPMEPETASVPLHMEPFQMDSSVGMQMETLAMATAGVAVLEASVPTQLGTVIHVVTAETALAGLPQTELSVEPVEAKPKTTKEMRKNLTDQERLAIVQFLLANSAGGRLKHGDMKAAATHFGVHRATIRRLWKLHLVTSNAEGLAGNVASRIKGRSGRKPKVSDEEMKDRIAAIPPDRRMTGRGLSAALGVSNSVVVRLVREGKLRRHPKKLHYIISRGPRMPKKYKIPDNWVDVPKLGTLVGTFRFVALRVPLDSNFSSSFRENSDELWTPSTFLEAQSAADLNVKLLIDLTNTLKYYNGEKEFEDSGVEYVKLKIEGFRGPPATKDVEKFMEIVDGFFAKESEGTIAVHCTHGLNRTGYLIVNYMVERQGLSVTEALAAFALARPPGLIKHMYVKELYKRLGPKEEMQMPVLPQWATDKYGARKG</sequence>
<dbReference type="Proteomes" id="UP000284657">
    <property type="component" value="Unassembled WGS sequence"/>
</dbReference>
<dbReference type="InterPro" id="IPR016130">
    <property type="entry name" value="Tyr_Pase_AS"/>
</dbReference>
<evidence type="ECO:0000313" key="5">
    <source>
        <dbReference type="EMBL" id="RLN56877.1"/>
    </source>
</evidence>
<dbReference type="AlphaFoldDB" id="A0A3F2RKV6"/>
<evidence type="ECO:0000259" key="3">
    <source>
        <dbReference type="PROSITE" id="PS50054"/>
    </source>
</evidence>
<dbReference type="PROSITE" id="PS00383">
    <property type="entry name" value="TYR_PHOSPHATASE_1"/>
    <property type="match status" value="1"/>
</dbReference>
<evidence type="ECO:0000313" key="8">
    <source>
        <dbReference type="Proteomes" id="UP000284657"/>
    </source>
</evidence>
<organism evidence="6 7">
    <name type="scientific">Phytophthora kernoviae</name>
    <dbReference type="NCBI Taxonomy" id="325452"/>
    <lineage>
        <taxon>Eukaryota</taxon>
        <taxon>Sar</taxon>
        <taxon>Stramenopiles</taxon>
        <taxon>Oomycota</taxon>
        <taxon>Peronosporomycetes</taxon>
        <taxon>Peronosporales</taxon>
        <taxon>Peronosporaceae</taxon>
        <taxon>Phytophthora</taxon>
    </lineage>
</organism>